<sequence>MQVIQNRRRFLAGMSAIGAVGLAGGRNSSAENALLDTTTVRFTHTPATCNAPLYLAEELLRADGFTGLTYVDVDAGVNTPMKMANGEADFGFEFASAFVIAIDAGTPVKVLGGLHAGCYELFAHEGITSVLGLKGKRIGVGQNLKSDPYLFVSAMATHVGLDPRRDIDWVISAEAQPMQLFIDGKVDAFLGFGTECQELRARKIGHSIVSGVLDPPWSQYFCCMLASSTKYVEDYPVATKRVLRAIFRAADLCTSHPERAARLMVDRGYAAHYEYALQALREIRYSAWREFDPEDSIRFFSLRLHENRMIESSPRKIIANGTDWRFVDELKRELKT</sequence>
<dbReference type="EMBL" id="FNEE01000002">
    <property type="protein sequence ID" value="SDI67972.1"/>
    <property type="molecule type" value="Genomic_DNA"/>
</dbReference>
<name>A0A1G8MJ94_9HYPH</name>
<dbReference type="InterPro" id="IPR006311">
    <property type="entry name" value="TAT_signal"/>
</dbReference>
<dbReference type="AlphaFoldDB" id="A0A1G8MJ94"/>
<keyword evidence="3" id="KW-1185">Reference proteome</keyword>
<organism evidence="2 3">
    <name type="scientific">Mesorhizobium muleiense</name>
    <dbReference type="NCBI Taxonomy" id="1004279"/>
    <lineage>
        <taxon>Bacteria</taxon>
        <taxon>Pseudomonadati</taxon>
        <taxon>Pseudomonadota</taxon>
        <taxon>Alphaproteobacteria</taxon>
        <taxon>Hyphomicrobiales</taxon>
        <taxon>Phyllobacteriaceae</taxon>
        <taxon>Mesorhizobium</taxon>
    </lineage>
</organism>
<dbReference type="Proteomes" id="UP000198894">
    <property type="component" value="Unassembled WGS sequence"/>
</dbReference>
<dbReference type="Pfam" id="PF09084">
    <property type="entry name" value="NMT1"/>
    <property type="match status" value="1"/>
</dbReference>
<proteinExistence type="predicted"/>
<evidence type="ECO:0000259" key="1">
    <source>
        <dbReference type="Pfam" id="PF09084"/>
    </source>
</evidence>
<dbReference type="PANTHER" id="PTHR30024:SF42">
    <property type="entry name" value="ALIPHATIC SULFONATES-BINDING PROTEIN-RELATED"/>
    <property type="match status" value="1"/>
</dbReference>
<feature type="domain" description="SsuA/THI5-like" evidence="1">
    <location>
        <begin position="77"/>
        <end position="260"/>
    </location>
</feature>
<evidence type="ECO:0000313" key="3">
    <source>
        <dbReference type="Proteomes" id="UP000198894"/>
    </source>
</evidence>
<dbReference type="RefSeq" id="WP_091591520.1">
    <property type="nucleotide sequence ID" value="NZ_FNEE01000002.1"/>
</dbReference>
<gene>
    <name evidence="2" type="ORF">SAMN05428953_102577</name>
</gene>
<evidence type="ECO:0000313" key="2">
    <source>
        <dbReference type="EMBL" id="SDI67972.1"/>
    </source>
</evidence>
<dbReference type="SUPFAM" id="SSF53850">
    <property type="entry name" value="Periplasmic binding protein-like II"/>
    <property type="match status" value="1"/>
</dbReference>
<dbReference type="Gene3D" id="3.40.190.10">
    <property type="entry name" value="Periplasmic binding protein-like II"/>
    <property type="match status" value="2"/>
</dbReference>
<reference evidence="3" key="1">
    <citation type="submission" date="2016-10" db="EMBL/GenBank/DDBJ databases">
        <authorList>
            <person name="Varghese N."/>
            <person name="Submissions S."/>
        </authorList>
    </citation>
    <scope>NUCLEOTIDE SEQUENCE [LARGE SCALE GENOMIC DNA]</scope>
    <source>
        <strain evidence="3">CGMCC 1.11022</strain>
    </source>
</reference>
<dbReference type="InterPro" id="IPR015168">
    <property type="entry name" value="SsuA/THI5"/>
</dbReference>
<dbReference type="PANTHER" id="PTHR30024">
    <property type="entry name" value="ALIPHATIC SULFONATES-BINDING PROTEIN-RELATED"/>
    <property type="match status" value="1"/>
</dbReference>
<protein>
    <submittedName>
        <fullName evidence="2">NitT/TauT family transport system substrate-binding protein</fullName>
    </submittedName>
</protein>
<dbReference type="PROSITE" id="PS51318">
    <property type="entry name" value="TAT"/>
    <property type="match status" value="1"/>
</dbReference>
<accession>A0A1G8MJ94</accession>